<evidence type="ECO:0000259" key="13">
    <source>
        <dbReference type="Pfam" id="PF09335"/>
    </source>
</evidence>
<feature type="domain" description="FAD/NAD(P)-binding" evidence="12">
    <location>
        <begin position="239"/>
        <end position="560"/>
    </location>
</feature>
<dbReference type="FunFam" id="3.30.390.30:FF:000001">
    <property type="entry name" value="Dihydrolipoyl dehydrogenase"/>
    <property type="match status" value="1"/>
</dbReference>
<feature type="transmembrane region" description="Helical" evidence="10">
    <location>
        <begin position="134"/>
        <end position="156"/>
    </location>
</feature>
<evidence type="ECO:0000256" key="4">
    <source>
        <dbReference type="ARBA" id="ARBA00022827"/>
    </source>
</evidence>
<evidence type="ECO:0000256" key="7">
    <source>
        <dbReference type="ARBA" id="ARBA00023157"/>
    </source>
</evidence>
<dbReference type="eggNOG" id="COG0398">
    <property type="taxonomic scope" value="Bacteria"/>
</dbReference>
<keyword evidence="5" id="KW-0521">NADP</keyword>
<dbReference type="AlphaFoldDB" id="E6W6S0"/>
<evidence type="ECO:0000256" key="6">
    <source>
        <dbReference type="ARBA" id="ARBA00023002"/>
    </source>
</evidence>
<dbReference type="PANTHER" id="PTHR43014:SF2">
    <property type="entry name" value="MERCURIC REDUCTASE"/>
    <property type="match status" value="1"/>
</dbReference>
<dbReference type="InterPro" id="IPR016156">
    <property type="entry name" value="FAD/NAD-linked_Rdtase_dimer_sf"/>
</dbReference>
<dbReference type="FunCoup" id="E6W6S0">
    <property type="interactions" value="553"/>
</dbReference>
<keyword evidence="6 9" id="KW-0560">Oxidoreductase</keyword>
<dbReference type="SUPFAM" id="SSF51905">
    <property type="entry name" value="FAD/NAD(P)-binding domain"/>
    <property type="match status" value="1"/>
</dbReference>
<evidence type="ECO:0000256" key="5">
    <source>
        <dbReference type="ARBA" id="ARBA00022857"/>
    </source>
</evidence>
<dbReference type="PRINTS" id="PR00411">
    <property type="entry name" value="PNDRDTASEI"/>
</dbReference>
<evidence type="ECO:0000256" key="1">
    <source>
        <dbReference type="ARBA" id="ARBA00001974"/>
    </source>
</evidence>
<dbReference type="Pfam" id="PF02852">
    <property type="entry name" value="Pyr_redox_dim"/>
    <property type="match status" value="1"/>
</dbReference>
<evidence type="ECO:0000256" key="2">
    <source>
        <dbReference type="ARBA" id="ARBA00007532"/>
    </source>
</evidence>
<dbReference type="PANTHER" id="PTHR43014">
    <property type="entry name" value="MERCURIC REDUCTASE"/>
    <property type="match status" value="1"/>
</dbReference>
<dbReference type="InterPro" id="IPR023753">
    <property type="entry name" value="FAD/NAD-binding_dom"/>
</dbReference>
<dbReference type="InterPro" id="IPR036188">
    <property type="entry name" value="FAD/NAD-bd_sf"/>
</dbReference>
<dbReference type="InterPro" id="IPR012999">
    <property type="entry name" value="Pyr_OxRdtase_I_AS"/>
</dbReference>
<evidence type="ECO:0000256" key="8">
    <source>
        <dbReference type="ARBA" id="ARBA00023284"/>
    </source>
</evidence>
<evidence type="ECO:0000313" key="15">
    <source>
        <dbReference type="Proteomes" id="UP000002572"/>
    </source>
</evidence>
<keyword evidence="10" id="KW-0472">Membrane</keyword>
<dbReference type="eggNOG" id="COG1249">
    <property type="taxonomic scope" value="Bacteria"/>
</dbReference>
<evidence type="ECO:0000259" key="11">
    <source>
        <dbReference type="Pfam" id="PF02852"/>
    </source>
</evidence>
<feature type="domain" description="Pyridine nucleotide-disulphide oxidoreductase dimerisation" evidence="11">
    <location>
        <begin position="582"/>
        <end position="686"/>
    </location>
</feature>
<dbReference type="EMBL" id="CP002432">
    <property type="protein sequence ID" value="ADU65070.1"/>
    <property type="molecule type" value="Genomic_DNA"/>
</dbReference>
<dbReference type="InParanoid" id="E6W6S0"/>
<dbReference type="GO" id="GO:0003955">
    <property type="term" value="F:NAD(P)H dehydrogenase (quinone) activity"/>
    <property type="evidence" value="ECO:0007669"/>
    <property type="project" value="TreeGrafter"/>
</dbReference>
<dbReference type="HOGENOM" id="CLU_016755_1_0_0"/>
<feature type="transmembrane region" description="Helical" evidence="10">
    <location>
        <begin position="236"/>
        <end position="256"/>
    </location>
</feature>
<dbReference type="RefSeq" id="WP_013504959.1">
    <property type="nucleotide sequence ID" value="NC_014836.1"/>
</dbReference>
<proteinExistence type="inferred from homology"/>
<dbReference type="OrthoDB" id="9786429at2"/>
<keyword evidence="15" id="KW-1185">Reference proteome</keyword>
<feature type="transmembrane region" description="Helical" evidence="10">
    <location>
        <begin position="195"/>
        <end position="215"/>
    </location>
</feature>
<evidence type="ECO:0000313" key="14">
    <source>
        <dbReference type="EMBL" id="ADU65070.1"/>
    </source>
</evidence>
<gene>
    <name evidence="14" type="ordered locus">Selin_0314</name>
</gene>
<dbReference type="GO" id="GO:0050660">
    <property type="term" value="F:flavin adenine dinucleotide binding"/>
    <property type="evidence" value="ECO:0007669"/>
    <property type="project" value="TreeGrafter"/>
</dbReference>
<sequence length="717" mass="78375">MKSTLRIVAILALLAAAWLVLSHFFGTYLSLDALKSQHGQLVNYYRDNQAPVIALYMALYVVVTALSIPGAVIMTLAGGAIFGFATGLVAVSFASTIGATCAFLVARFLLRDFVQQRFGEHLKRVNAGVEREGAFYLFTLRLIPVFPFFLINILMALTPMRTVTFFAVSQVGMLAGTAVYVNAGTQLARLDSLQGILSPALIFSFALIGVFPLVAKKVVELLVARKRLVRFPKPKRFDYDLAIIGAGSAGLVSAYVGRTLKARVALIERDKMGGDCLNTGCVPSKALLHAAKVRHIQRQGNKLGMPWQEQALDFERVMDHVRAAIARIEPHDSVERYQDELGTHCLHGHARIVDPYHVKVGDQTISTRSILIATGASPWTPDLPGLAQIPHYTSDTIWDMKALPQRLVVLGGGPIGCELAQAFARLGSAVTIVQRNAQLLPKEDRDVAQLMANVLQGEGVEVLVNHEAREVQSSGENSPALLAVDRETGQEFAIVCDAILVALGRKPRTEDFGLAELGIETAADGTIVTDKYLRTTIPNIYACGDVAGPYQFTHTASHQAGYACINALLRPLHKLRVDYRVIPWCTFTSPEVARVGLSEREAREKGVTHEVTRYDLADLDRAIADDCAQGFIKVLTPPGKDKILGVTIVGPRAGDIISEWILAMKHGLGMGKVLGTIHIYPTYAEANRFAAGNWKKAHAPVKLLQWVERFHRWRRGG</sequence>
<dbReference type="Pfam" id="PF07992">
    <property type="entry name" value="Pyr_redox_2"/>
    <property type="match status" value="1"/>
</dbReference>
<accession>E6W6S0</accession>
<protein>
    <submittedName>
        <fullName evidence="14">FAD-dependent pyridine nucleotide-disulfide oxidoreductase</fullName>
    </submittedName>
</protein>
<dbReference type="InterPro" id="IPR032816">
    <property type="entry name" value="VTT_dom"/>
</dbReference>
<dbReference type="PRINTS" id="PR00368">
    <property type="entry name" value="FADPNR"/>
</dbReference>
<reference evidence="14 15" key="1">
    <citation type="submission" date="2010-12" db="EMBL/GenBank/DDBJ databases">
        <title>Complete sequence of Desulfurispirillum indicum S5.</title>
        <authorList>
            <consortium name="US DOE Joint Genome Institute"/>
            <person name="Lucas S."/>
            <person name="Copeland A."/>
            <person name="Lapidus A."/>
            <person name="Cheng J.-F."/>
            <person name="Goodwin L."/>
            <person name="Pitluck S."/>
            <person name="Chertkov O."/>
            <person name="Held B."/>
            <person name="Detter J.C."/>
            <person name="Han C."/>
            <person name="Tapia R."/>
            <person name="Land M."/>
            <person name="Hauser L."/>
            <person name="Kyrpides N."/>
            <person name="Ivanova N."/>
            <person name="Mikhailova N."/>
            <person name="Haggblom M."/>
            <person name="Rauschenbach I."/>
            <person name="Bini E."/>
            <person name="Woyke T."/>
        </authorList>
    </citation>
    <scope>NUCLEOTIDE SEQUENCE [LARGE SCALE GENOMIC DNA]</scope>
    <source>
        <strain evidence="15">ATCC BAA-1389 / DSM 22839 / S5</strain>
    </source>
</reference>
<dbReference type="Proteomes" id="UP000002572">
    <property type="component" value="Chromosome"/>
</dbReference>
<dbReference type="Pfam" id="PF09335">
    <property type="entry name" value="VTT_dom"/>
    <property type="match status" value="1"/>
</dbReference>
<evidence type="ECO:0000256" key="10">
    <source>
        <dbReference type="SAM" id="Phobius"/>
    </source>
</evidence>
<keyword evidence="8 9" id="KW-0676">Redox-active center</keyword>
<name>E6W6S0_DESIS</name>
<organism evidence="14 15">
    <name type="scientific">Desulfurispirillum indicum (strain ATCC BAA-1389 / DSM 22839 / S5)</name>
    <dbReference type="NCBI Taxonomy" id="653733"/>
    <lineage>
        <taxon>Bacteria</taxon>
        <taxon>Pseudomonadati</taxon>
        <taxon>Chrysiogenota</taxon>
        <taxon>Chrysiogenia</taxon>
        <taxon>Chrysiogenales</taxon>
        <taxon>Chrysiogenaceae</taxon>
        <taxon>Desulfurispirillum</taxon>
    </lineage>
</organism>
<keyword evidence="4 9" id="KW-0274">FAD</keyword>
<dbReference type="Gene3D" id="3.30.390.30">
    <property type="match status" value="1"/>
</dbReference>
<keyword evidence="3 9" id="KW-0285">Flavoprotein</keyword>
<dbReference type="PROSITE" id="PS00076">
    <property type="entry name" value="PYRIDINE_REDOX_1"/>
    <property type="match status" value="1"/>
</dbReference>
<keyword evidence="10" id="KW-1133">Transmembrane helix</keyword>
<keyword evidence="7" id="KW-1015">Disulfide bond</keyword>
<dbReference type="InterPro" id="IPR004099">
    <property type="entry name" value="Pyr_nucl-diS_OxRdtase_dimer"/>
</dbReference>
<feature type="transmembrane region" description="Helical" evidence="10">
    <location>
        <begin position="53"/>
        <end position="76"/>
    </location>
</feature>
<comment type="similarity">
    <text evidence="2 9">Belongs to the class-I pyridine nucleotide-disulfide oxidoreductase family.</text>
</comment>
<feature type="transmembrane region" description="Helical" evidence="10">
    <location>
        <begin position="88"/>
        <end position="110"/>
    </location>
</feature>
<dbReference type="SUPFAM" id="SSF55424">
    <property type="entry name" value="FAD/NAD-linked reductases, dimerisation (C-terminal) domain"/>
    <property type="match status" value="1"/>
</dbReference>
<keyword evidence="10" id="KW-0812">Transmembrane</keyword>
<feature type="transmembrane region" description="Helical" evidence="10">
    <location>
        <begin position="163"/>
        <end position="183"/>
    </location>
</feature>
<dbReference type="KEGG" id="din:Selin_0314"/>
<evidence type="ECO:0000256" key="3">
    <source>
        <dbReference type="ARBA" id="ARBA00022630"/>
    </source>
</evidence>
<evidence type="ECO:0000259" key="12">
    <source>
        <dbReference type="Pfam" id="PF07992"/>
    </source>
</evidence>
<evidence type="ECO:0000256" key="9">
    <source>
        <dbReference type="RuleBase" id="RU003691"/>
    </source>
</evidence>
<dbReference type="Gene3D" id="3.50.50.60">
    <property type="entry name" value="FAD/NAD(P)-binding domain"/>
    <property type="match status" value="2"/>
</dbReference>
<dbReference type="STRING" id="653733.Selin_0314"/>
<dbReference type="GO" id="GO:0016668">
    <property type="term" value="F:oxidoreductase activity, acting on a sulfur group of donors, NAD(P) as acceptor"/>
    <property type="evidence" value="ECO:0007669"/>
    <property type="project" value="InterPro"/>
</dbReference>
<feature type="domain" description="VTT" evidence="13">
    <location>
        <begin position="69"/>
        <end position="185"/>
    </location>
</feature>
<comment type="cofactor">
    <cofactor evidence="1">
        <name>FAD</name>
        <dbReference type="ChEBI" id="CHEBI:57692"/>
    </cofactor>
</comment>